<dbReference type="GO" id="GO:0005998">
    <property type="term" value="P:xylulose catabolic process"/>
    <property type="evidence" value="ECO:0007669"/>
    <property type="project" value="UniProtKB-UniRule"/>
</dbReference>
<dbReference type="GO" id="GO:0004856">
    <property type="term" value="F:D-xylulokinase activity"/>
    <property type="evidence" value="ECO:0007669"/>
    <property type="project" value="UniProtKB-UniRule"/>
</dbReference>
<name>A0A0R1SFC2_9LACO</name>
<dbReference type="InterPro" id="IPR006000">
    <property type="entry name" value="Xylulokinase"/>
</dbReference>
<evidence type="ECO:0000256" key="2">
    <source>
        <dbReference type="ARBA" id="ARBA00022629"/>
    </source>
</evidence>
<dbReference type="Gene3D" id="3.30.420.40">
    <property type="match status" value="2"/>
</dbReference>
<comment type="function">
    <text evidence="8">Catalyzes the phosphorylation of D-xylulose to D-xylulose 5-phosphate.</text>
</comment>
<keyword evidence="4 8" id="KW-0547">Nucleotide-binding</keyword>
<organism evidence="13 14">
    <name type="scientific">Companilactobacillus versmoldensis DSM 14857 = KCTC 3814</name>
    <dbReference type="NCBI Taxonomy" id="1423815"/>
    <lineage>
        <taxon>Bacteria</taxon>
        <taxon>Bacillati</taxon>
        <taxon>Bacillota</taxon>
        <taxon>Bacilli</taxon>
        <taxon>Lactobacillales</taxon>
        <taxon>Lactobacillaceae</taxon>
        <taxon>Companilactobacillus</taxon>
    </lineage>
</organism>
<keyword evidence="3 8" id="KW-0808">Transferase</keyword>
<dbReference type="InterPro" id="IPR050406">
    <property type="entry name" value="FGGY_Carb_Kinase"/>
</dbReference>
<dbReference type="HAMAP" id="MF_02220">
    <property type="entry name" value="XylB"/>
    <property type="match status" value="1"/>
</dbReference>
<comment type="caution">
    <text evidence="13">The sequence shown here is derived from an EMBL/GenBank/DDBJ whole genome shotgun (WGS) entry which is preliminary data.</text>
</comment>
<evidence type="ECO:0000256" key="1">
    <source>
        <dbReference type="ARBA" id="ARBA00009156"/>
    </source>
</evidence>
<comment type="catalytic activity">
    <reaction evidence="8 10">
        <text>D-xylulose + ATP = D-xylulose 5-phosphate + ADP + H(+)</text>
        <dbReference type="Rhea" id="RHEA:10964"/>
        <dbReference type="ChEBI" id="CHEBI:15378"/>
        <dbReference type="ChEBI" id="CHEBI:17140"/>
        <dbReference type="ChEBI" id="CHEBI:30616"/>
        <dbReference type="ChEBI" id="CHEBI:57737"/>
        <dbReference type="ChEBI" id="CHEBI:456216"/>
        <dbReference type="EC" id="2.7.1.17"/>
    </reaction>
</comment>
<evidence type="ECO:0000256" key="3">
    <source>
        <dbReference type="ARBA" id="ARBA00022679"/>
    </source>
</evidence>
<feature type="binding site" evidence="8">
    <location>
        <begin position="77"/>
        <end position="78"/>
    </location>
    <ligand>
        <name>substrate</name>
    </ligand>
</feature>
<accession>A0A0R1SFC2</accession>
<keyword evidence="7 8" id="KW-0119">Carbohydrate metabolism</keyword>
<dbReference type="InterPro" id="IPR043129">
    <property type="entry name" value="ATPase_NBD"/>
</dbReference>
<dbReference type="InterPro" id="IPR000577">
    <property type="entry name" value="Carb_kinase_FGGY"/>
</dbReference>
<dbReference type="SUPFAM" id="SSF53067">
    <property type="entry name" value="Actin-like ATPase domain"/>
    <property type="match status" value="2"/>
</dbReference>
<dbReference type="CDD" id="cd07808">
    <property type="entry name" value="ASKHA_NBD_FGGY_EcXK-like"/>
    <property type="match status" value="1"/>
</dbReference>
<dbReference type="AlphaFoldDB" id="A0A0R1SFC2"/>
<feature type="domain" description="Carbohydrate kinase FGGY N-terminal" evidence="11">
    <location>
        <begin position="2"/>
        <end position="242"/>
    </location>
</feature>
<dbReference type="InterPro" id="IPR018484">
    <property type="entry name" value="FGGY_N"/>
</dbReference>
<evidence type="ECO:0000256" key="5">
    <source>
        <dbReference type="ARBA" id="ARBA00022777"/>
    </source>
</evidence>
<evidence type="ECO:0000256" key="7">
    <source>
        <dbReference type="ARBA" id="ARBA00023277"/>
    </source>
</evidence>
<feature type="domain" description="Carbohydrate kinase FGGY C-terminal" evidence="12">
    <location>
        <begin position="252"/>
        <end position="436"/>
    </location>
</feature>
<dbReference type="NCBIfam" id="TIGR01312">
    <property type="entry name" value="XylB"/>
    <property type="match status" value="1"/>
</dbReference>
<dbReference type="Pfam" id="PF02782">
    <property type="entry name" value="FGGY_C"/>
    <property type="match status" value="1"/>
</dbReference>
<dbReference type="PANTHER" id="PTHR43095">
    <property type="entry name" value="SUGAR KINASE"/>
    <property type="match status" value="1"/>
</dbReference>
<keyword evidence="14" id="KW-1185">Reference proteome</keyword>
<evidence type="ECO:0000259" key="11">
    <source>
        <dbReference type="Pfam" id="PF00370"/>
    </source>
</evidence>
<dbReference type="PIRSF" id="PIRSF000538">
    <property type="entry name" value="GlpK"/>
    <property type="match status" value="1"/>
</dbReference>
<feature type="active site" description="Proton acceptor" evidence="8">
    <location>
        <position position="235"/>
    </location>
</feature>
<dbReference type="PROSITE" id="PS00445">
    <property type="entry name" value="FGGY_KINASES_2"/>
    <property type="match status" value="1"/>
</dbReference>
<dbReference type="PANTHER" id="PTHR43095:SF5">
    <property type="entry name" value="XYLULOSE KINASE"/>
    <property type="match status" value="1"/>
</dbReference>
<evidence type="ECO:0000256" key="8">
    <source>
        <dbReference type="HAMAP-Rule" id="MF_02220"/>
    </source>
</evidence>
<dbReference type="InterPro" id="IPR018483">
    <property type="entry name" value="Carb_kinase_FGGY_CS"/>
</dbReference>
<proteinExistence type="inferred from homology"/>
<evidence type="ECO:0000256" key="4">
    <source>
        <dbReference type="ARBA" id="ARBA00022741"/>
    </source>
</evidence>
<evidence type="ECO:0000256" key="6">
    <source>
        <dbReference type="ARBA" id="ARBA00022840"/>
    </source>
</evidence>
<sequence>MGVDLGTGSVKVSVMDKEGQIISQESASLSLSQTQPGYSEQNPEDWVTATTVAIVNLALKDHIDLNQVEGVSYSGQMHGLVLLGSDNQILRPAILWDDTRTTKQCKEIMDVCGDEFIKITKNVPLEGFTLPKILWVKENEPLIYKQAKTFLLPKDYLRYRMTGDISMEYSDAAGTVLLDVVKKQWSQEIGDKLGIDMSICPKLVNSVDSVGTISSEYAKYSGMSTETKVFAGAADNAAGALGAGILDENKVMISTGTSGVVLKYENDDQGYQGKLHFFNHAIPDKYYSMGVTLAAGHSLNWLYETFGDGESLSDFANLADKSPVGAHGLIFTPYIVGERTPYADSKIRGSFIGVSSINTKSDFVRSVLEGVIFSYADILKIYHEHGKHFDTVYSIGGGTKSETWLQIQANVFNTKVKTLENAQEPGLGAAMIAAVGVKWFSSLEQCETQFVKKGKTYWPEPDKVEQYQKLYNIYAQVYDQTKMMNHELIDFRNND</sequence>
<comment type="similarity">
    <text evidence="1 8 9">Belongs to the FGGY kinase family.</text>
</comment>
<keyword evidence="5 8" id="KW-0418">Kinase</keyword>
<keyword evidence="2 8" id="KW-0859">Xylose metabolism</keyword>
<evidence type="ECO:0000256" key="10">
    <source>
        <dbReference type="RuleBase" id="RU364073"/>
    </source>
</evidence>
<dbReference type="GO" id="GO:0042732">
    <property type="term" value="P:D-xylose metabolic process"/>
    <property type="evidence" value="ECO:0007669"/>
    <property type="project" value="UniProtKB-KW"/>
</dbReference>
<feature type="site" description="Important for activity" evidence="8">
    <location>
        <position position="4"/>
    </location>
</feature>
<dbReference type="GO" id="GO:0005524">
    <property type="term" value="F:ATP binding"/>
    <property type="evidence" value="ECO:0007669"/>
    <property type="project" value="UniProtKB-UniRule"/>
</dbReference>
<reference evidence="13 14" key="1">
    <citation type="journal article" date="2015" name="Genome Announc.">
        <title>Expanding the biotechnology potential of lactobacilli through comparative genomics of 213 strains and associated genera.</title>
        <authorList>
            <person name="Sun Z."/>
            <person name="Harris H.M."/>
            <person name="McCann A."/>
            <person name="Guo C."/>
            <person name="Argimon S."/>
            <person name="Zhang W."/>
            <person name="Yang X."/>
            <person name="Jeffery I.B."/>
            <person name="Cooney J.C."/>
            <person name="Kagawa T.F."/>
            <person name="Liu W."/>
            <person name="Song Y."/>
            <person name="Salvetti E."/>
            <person name="Wrobel A."/>
            <person name="Rasinkangas P."/>
            <person name="Parkhill J."/>
            <person name="Rea M.C."/>
            <person name="O'Sullivan O."/>
            <person name="Ritari J."/>
            <person name="Douillard F.P."/>
            <person name="Paul Ross R."/>
            <person name="Yang R."/>
            <person name="Briner A.E."/>
            <person name="Felis G.E."/>
            <person name="de Vos W.M."/>
            <person name="Barrangou R."/>
            <person name="Klaenhammer T.R."/>
            <person name="Caufield P.W."/>
            <person name="Cui Y."/>
            <person name="Zhang H."/>
            <person name="O'Toole P.W."/>
        </authorList>
    </citation>
    <scope>NUCLEOTIDE SEQUENCE [LARGE SCALE GENOMIC DNA]</scope>
    <source>
        <strain evidence="13 14">DSM 14857</strain>
    </source>
</reference>
<evidence type="ECO:0000259" key="12">
    <source>
        <dbReference type="Pfam" id="PF02782"/>
    </source>
</evidence>
<dbReference type="PATRIC" id="fig|1423815.3.peg.1410"/>
<dbReference type="eggNOG" id="COG1070">
    <property type="taxonomic scope" value="Bacteria"/>
</dbReference>
<dbReference type="EMBL" id="AZFA01000003">
    <property type="protein sequence ID" value="KRL67840.1"/>
    <property type="molecule type" value="Genomic_DNA"/>
</dbReference>
<keyword evidence="6 8" id="KW-0067">ATP-binding</keyword>
<dbReference type="PROSITE" id="PS00933">
    <property type="entry name" value="FGGY_KINASES_1"/>
    <property type="match status" value="1"/>
</dbReference>
<protein>
    <recommendedName>
        <fullName evidence="8 10">Xylulose kinase</fullName>
        <shortName evidence="8 10">Xylulokinase</shortName>
        <ecNumber evidence="8 10">2.7.1.17</ecNumber>
    </recommendedName>
</protein>
<gene>
    <name evidence="8 10" type="primary">xylB</name>
    <name evidence="13" type="ORF">FC27_GL001376</name>
</gene>
<evidence type="ECO:0000256" key="9">
    <source>
        <dbReference type="RuleBase" id="RU003733"/>
    </source>
</evidence>
<dbReference type="EC" id="2.7.1.17" evidence="8 10"/>
<dbReference type="Pfam" id="PF00370">
    <property type="entry name" value="FGGY_N"/>
    <property type="match status" value="1"/>
</dbReference>
<evidence type="ECO:0000313" key="13">
    <source>
        <dbReference type="EMBL" id="KRL67840.1"/>
    </source>
</evidence>
<dbReference type="STRING" id="1423815.FC27_GL001376"/>
<dbReference type="Proteomes" id="UP000051647">
    <property type="component" value="Unassembled WGS sequence"/>
</dbReference>
<evidence type="ECO:0000313" key="14">
    <source>
        <dbReference type="Proteomes" id="UP000051647"/>
    </source>
</evidence>
<dbReference type="InterPro" id="IPR018485">
    <property type="entry name" value="FGGY_C"/>
</dbReference>